<sequence length="177" mass="19836">MLSNVSWGVFFTVLGSAGVIYYAVVLLLYGRVGMRKDHPPKPGIKEEENQNNKRTWQLVSNNERHGLSELEPDESVRAVRVDEDIPYIAPSQEELALDAMASLVDVTEEIITEGMQTRDIGSILYKIQIEIARFPELSESSYRSIVTNLVSRQLQSIAGIEASESQLNMLWTPPSVL</sequence>
<dbReference type="AlphaFoldDB" id="A0A847SKW7"/>
<evidence type="ECO:0000256" key="1">
    <source>
        <dbReference type="SAM" id="Phobius"/>
    </source>
</evidence>
<reference evidence="2 3" key="1">
    <citation type="submission" date="2020-04" db="EMBL/GenBank/DDBJ databases">
        <authorList>
            <person name="Yin C."/>
        </authorList>
    </citation>
    <scope>NUCLEOTIDE SEQUENCE [LARGE SCALE GENOMIC DNA]</scope>
    <source>
        <strain evidence="2 3">Ak56</strain>
    </source>
</reference>
<feature type="transmembrane region" description="Helical" evidence="1">
    <location>
        <begin position="6"/>
        <end position="29"/>
    </location>
</feature>
<evidence type="ECO:0000313" key="3">
    <source>
        <dbReference type="Proteomes" id="UP000552864"/>
    </source>
</evidence>
<keyword evidence="1" id="KW-0472">Membrane</keyword>
<protein>
    <submittedName>
        <fullName evidence="2">Uncharacterized protein</fullName>
    </submittedName>
</protein>
<gene>
    <name evidence="2" type="ORF">HGH91_05335</name>
</gene>
<keyword evidence="3" id="KW-1185">Reference proteome</keyword>
<organism evidence="2 3">
    <name type="scientific">Chitinophaga eiseniae</name>
    <dbReference type="NCBI Taxonomy" id="634771"/>
    <lineage>
        <taxon>Bacteria</taxon>
        <taxon>Pseudomonadati</taxon>
        <taxon>Bacteroidota</taxon>
        <taxon>Chitinophagia</taxon>
        <taxon>Chitinophagales</taxon>
        <taxon>Chitinophagaceae</taxon>
        <taxon>Chitinophaga</taxon>
    </lineage>
</organism>
<dbReference type="EMBL" id="JABAHZ010000001">
    <property type="protein sequence ID" value="NLR78036.1"/>
    <property type="molecule type" value="Genomic_DNA"/>
</dbReference>
<keyword evidence="1" id="KW-1133">Transmembrane helix</keyword>
<keyword evidence="1" id="KW-0812">Transmembrane</keyword>
<dbReference type="RefSeq" id="WP_168737390.1">
    <property type="nucleotide sequence ID" value="NZ_JABAHZ010000001.1"/>
</dbReference>
<comment type="caution">
    <text evidence="2">The sequence shown here is derived from an EMBL/GenBank/DDBJ whole genome shotgun (WGS) entry which is preliminary data.</text>
</comment>
<name>A0A847SKW7_9BACT</name>
<proteinExistence type="predicted"/>
<evidence type="ECO:0000313" key="2">
    <source>
        <dbReference type="EMBL" id="NLR78036.1"/>
    </source>
</evidence>
<accession>A0A847SKW7</accession>
<dbReference type="Proteomes" id="UP000552864">
    <property type="component" value="Unassembled WGS sequence"/>
</dbReference>